<evidence type="ECO:0000259" key="2">
    <source>
        <dbReference type="Pfam" id="PF12010"/>
    </source>
</evidence>
<gene>
    <name evidence="3" type="ORF">PIL02S_06890</name>
</gene>
<dbReference type="RefSeq" id="WP_110823136.1">
    <property type="nucleotide sequence ID" value="NZ_PRLG01000039.1"/>
</dbReference>
<protein>
    <submittedName>
        <fullName evidence="3">ABC transporter substrate-binding protein</fullName>
    </submittedName>
</protein>
<dbReference type="PANTHER" id="PTHR43649">
    <property type="entry name" value="ARABINOSE-BINDING PROTEIN-RELATED"/>
    <property type="match status" value="1"/>
</dbReference>
<feature type="chain" id="PRO_5015902478" evidence="1">
    <location>
        <begin position="24"/>
        <end position="494"/>
    </location>
</feature>
<dbReference type="OrthoDB" id="7936627at2"/>
<sequence>MFTKKRFVGFTLVISLFGVLVTACGNSGSEEDAVRGNGAETGLYEVVMTYPAFGDVTDVKEVQDAISEITAEKVGATVKLLPVNGSNYANQMNLMLAGSDKLDLVYTSVWFGLESQISRGQLLPMDEHLNEFGQKILETIPGEAVEAGRMNGETYGVPSIKAWALSPSFVMSKELADKHGIDLASIKTWSDISGVLQRIKDEEPGVTPIVSYTSQETPGQAMLNFDPLGTAPGVLDFNGTDYTVQNLFATERFSTMADLMREWYEKGYFSKDVATSQETGSNLIKAGKAFSYIRNINECYSESLAAGTELACVPLEDSYMTRNSVASNMMSLARNSEQPDKAIQVLELFYSDEAVINLFTNGIEGKHYVKQSDGLIAKPDGVSSSGYDSNQYAVGNNFLSYIWEGNDPDMWEVLKSENESAVKSRAMGFSFDINPVKTQITSVTNVQNQYDAGFQTGTFDPAELPAYIQKLKSAGVDKILAEKQNQLNQWLENK</sequence>
<name>A0A2W0C0K8_9BACL</name>
<dbReference type="AlphaFoldDB" id="A0A2W0C0K8"/>
<evidence type="ECO:0000313" key="3">
    <source>
        <dbReference type="EMBL" id="PYY25296.1"/>
    </source>
</evidence>
<dbReference type="Proteomes" id="UP000247459">
    <property type="component" value="Unassembled WGS sequence"/>
</dbReference>
<dbReference type="PROSITE" id="PS51257">
    <property type="entry name" value="PROKAR_LIPOPROTEIN"/>
    <property type="match status" value="1"/>
</dbReference>
<feature type="signal peptide" evidence="1">
    <location>
        <begin position="1"/>
        <end position="23"/>
    </location>
</feature>
<keyword evidence="1" id="KW-0732">Signal</keyword>
<organism evidence="3 4">
    <name type="scientific">Paenibacillus illinoisensis</name>
    <dbReference type="NCBI Taxonomy" id="59845"/>
    <lineage>
        <taxon>Bacteria</taxon>
        <taxon>Bacillati</taxon>
        <taxon>Bacillota</taxon>
        <taxon>Bacilli</taxon>
        <taxon>Bacillales</taxon>
        <taxon>Paenibacillaceae</taxon>
        <taxon>Paenibacillus</taxon>
    </lineage>
</organism>
<dbReference type="SUPFAM" id="SSF53850">
    <property type="entry name" value="Periplasmic binding protein-like II"/>
    <property type="match status" value="1"/>
</dbReference>
<evidence type="ECO:0000313" key="4">
    <source>
        <dbReference type="Proteomes" id="UP000247459"/>
    </source>
</evidence>
<feature type="domain" description="DUF3502" evidence="2">
    <location>
        <begin position="426"/>
        <end position="491"/>
    </location>
</feature>
<dbReference type="EMBL" id="PRLG01000039">
    <property type="protein sequence ID" value="PYY25296.1"/>
    <property type="molecule type" value="Genomic_DNA"/>
</dbReference>
<evidence type="ECO:0000256" key="1">
    <source>
        <dbReference type="SAM" id="SignalP"/>
    </source>
</evidence>
<dbReference type="Pfam" id="PF12010">
    <property type="entry name" value="DUF3502"/>
    <property type="match status" value="1"/>
</dbReference>
<comment type="caution">
    <text evidence="3">The sequence shown here is derived from an EMBL/GenBank/DDBJ whole genome shotgun (WGS) entry which is preliminary data.</text>
</comment>
<dbReference type="InterPro" id="IPR006059">
    <property type="entry name" value="SBP"/>
</dbReference>
<reference evidence="3 4" key="1">
    <citation type="submission" date="2018-01" db="EMBL/GenBank/DDBJ databases">
        <title>Genome sequence of the PGP bacterium Paenibacillus illinoisensis E3.</title>
        <authorList>
            <person name="Rolli E."/>
            <person name="Marasco R."/>
            <person name="Bessem C."/>
            <person name="Michoud G."/>
            <person name="Gaiarsa S."/>
            <person name="Borin S."/>
            <person name="Daffonchio D."/>
        </authorList>
    </citation>
    <scope>NUCLEOTIDE SEQUENCE [LARGE SCALE GENOMIC DNA]</scope>
    <source>
        <strain evidence="3 4">E3</strain>
    </source>
</reference>
<proteinExistence type="predicted"/>
<dbReference type="InterPro" id="IPR022627">
    <property type="entry name" value="DUF3502"/>
</dbReference>
<dbReference type="PANTHER" id="PTHR43649:SF17">
    <property type="entry name" value="ABC TRANSPORTER SOLUTE BINDING PROTEIN-SUGAR TRANSPORT"/>
    <property type="match status" value="1"/>
</dbReference>
<dbReference type="Gene3D" id="3.40.190.10">
    <property type="entry name" value="Periplasmic binding protein-like II"/>
    <property type="match status" value="1"/>
</dbReference>
<dbReference type="Pfam" id="PF01547">
    <property type="entry name" value="SBP_bac_1"/>
    <property type="match status" value="1"/>
</dbReference>
<accession>A0A2W0C0K8</accession>
<dbReference type="InterPro" id="IPR050490">
    <property type="entry name" value="Bact_solute-bd_prot1"/>
</dbReference>